<organism evidence="1 2">
    <name type="scientific">Sulfitobacter mediterraneus</name>
    <dbReference type="NCBI Taxonomy" id="83219"/>
    <lineage>
        <taxon>Bacteria</taxon>
        <taxon>Pseudomonadati</taxon>
        <taxon>Pseudomonadota</taxon>
        <taxon>Alphaproteobacteria</taxon>
        <taxon>Rhodobacterales</taxon>
        <taxon>Roseobacteraceae</taxon>
        <taxon>Sulfitobacter</taxon>
    </lineage>
</organism>
<comment type="caution">
    <text evidence="1">The sequence shown here is derived from an EMBL/GenBank/DDBJ whole genome shotgun (WGS) entry which is preliminary data.</text>
</comment>
<evidence type="ECO:0000313" key="2">
    <source>
        <dbReference type="Proteomes" id="UP000244092"/>
    </source>
</evidence>
<protein>
    <submittedName>
        <fullName evidence="1">Uncharacterized protein</fullName>
    </submittedName>
</protein>
<sequence>MATEGELAKTLQIDAIVNVSSEWMFEIAANGWFDVPHRSTVKVR</sequence>
<accession>A0A2T6CG84</accession>
<name>A0A2T6CG84_9RHOB</name>
<dbReference type="Proteomes" id="UP000244092">
    <property type="component" value="Unassembled WGS sequence"/>
</dbReference>
<dbReference type="EMBL" id="QBKU01000003">
    <property type="protein sequence ID" value="PTX74526.1"/>
    <property type="molecule type" value="Genomic_DNA"/>
</dbReference>
<dbReference type="AlphaFoldDB" id="A0A2T6CG84"/>
<reference evidence="1 2" key="1">
    <citation type="submission" date="2018-04" db="EMBL/GenBank/DDBJ databases">
        <title>Genomic Encyclopedia of Archaeal and Bacterial Type Strains, Phase II (KMG-II): from individual species to whole genera.</title>
        <authorList>
            <person name="Goeker M."/>
        </authorList>
    </citation>
    <scope>NUCLEOTIDE SEQUENCE [LARGE SCALE GENOMIC DNA]</scope>
    <source>
        <strain evidence="1 2">DSM 12244</strain>
    </source>
</reference>
<proteinExistence type="predicted"/>
<evidence type="ECO:0000313" key="1">
    <source>
        <dbReference type="EMBL" id="PTX74526.1"/>
    </source>
</evidence>
<gene>
    <name evidence="1" type="ORF">C8N31_1032</name>
</gene>
<dbReference type="RefSeq" id="WP_269146525.1">
    <property type="nucleotide sequence ID" value="NZ_QBKU01000003.1"/>
</dbReference>